<name>X1VYK0_9ZZZZ</name>
<protein>
    <submittedName>
        <fullName evidence="2">Uncharacterized protein</fullName>
    </submittedName>
</protein>
<organism evidence="2">
    <name type="scientific">marine sediment metagenome</name>
    <dbReference type="NCBI Taxonomy" id="412755"/>
    <lineage>
        <taxon>unclassified sequences</taxon>
        <taxon>metagenomes</taxon>
        <taxon>ecological metagenomes</taxon>
    </lineage>
</organism>
<evidence type="ECO:0000313" key="2">
    <source>
        <dbReference type="EMBL" id="GAJ17355.1"/>
    </source>
</evidence>
<comment type="caution">
    <text evidence="2">The sequence shown here is derived from an EMBL/GenBank/DDBJ whole genome shotgun (WGS) entry which is preliminary data.</text>
</comment>
<feature type="non-terminal residue" evidence="2">
    <location>
        <position position="1"/>
    </location>
</feature>
<feature type="non-terminal residue" evidence="2">
    <location>
        <position position="88"/>
    </location>
</feature>
<sequence>STDIPLDGSNSTTKGSNPSASINSQSFSNTPDLPYNNNEYIPWRRNIEDILESAFGFSSSEYKRVTYVHVKMKGTRAALQRAYVRLVH</sequence>
<reference evidence="2" key="1">
    <citation type="journal article" date="2014" name="Front. Microbiol.">
        <title>High frequency of phylogenetically diverse reductive dehalogenase-homologous genes in deep subseafloor sedimentary metagenomes.</title>
        <authorList>
            <person name="Kawai M."/>
            <person name="Futagami T."/>
            <person name="Toyoda A."/>
            <person name="Takaki Y."/>
            <person name="Nishi S."/>
            <person name="Hori S."/>
            <person name="Arai W."/>
            <person name="Tsubouchi T."/>
            <person name="Morono Y."/>
            <person name="Uchiyama I."/>
            <person name="Ito T."/>
            <person name="Fujiyama A."/>
            <person name="Inagaki F."/>
            <person name="Takami H."/>
        </authorList>
    </citation>
    <scope>NUCLEOTIDE SEQUENCE</scope>
    <source>
        <strain evidence="2">Expedition CK06-06</strain>
    </source>
</reference>
<dbReference type="EMBL" id="BARW01041673">
    <property type="protein sequence ID" value="GAJ17355.1"/>
    <property type="molecule type" value="Genomic_DNA"/>
</dbReference>
<evidence type="ECO:0000256" key="1">
    <source>
        <dbReference type="SAM" id="MobiDB-lite"/>
    </source>
</evidence>
<accession>X1VYK0</accession>
<gene>
    <name evidence="2" type="ORF">S12H4_62252</name>
</gene>
<feature type="region of interest" description="Disordered" evidence="1">
    <location>
        <begin position="1"/>
        <end position="34"/>
    </location>
</feature>
<proteinExistence type="predicted"/>
<dbReference type="AlphaFoldDB" id="X1VYK0"/>